<evidence type="ECO:0000256" key="8">
    <source>
        <dbReference type="ARBA" id="ARBA00023136"/>
    </source>
</evidence>
<evidence type="ECO:0000313" key="10">
    <source>
        <dbReference type="EMBL" id="KPX16759.1"/>
    </source>
</evidence>
<dbReference type="Pfam" id="PF11356">
    <property type="entry name" value="T2SSC"/>
    <property type="match status" value="1"/>
</dbReference>
<keyword evidence="2" id="KW-0813">Transport</keyword>
<evidence type="ECO:0000256" key="5">
    <source>
        <dbReference type="ARBA" id="ARBA00022692"/>
    </source>
</evidence>
<organism evidence="10 11">
    <name type="scientific">Pseudomonas amygdali pv. dendropanacis</name>
    <dbReference type="NCBI Taxonomy" id="235272"/>
    <lineage>
        <taxon>Bacteria</taxon>
        <taxon>Pseudomonadati</taxon>
        <taxon>Pseudomonadota</taxon>
        <taxon>Gammaproteobacteria</taxon>
        <taxon>Pseudomonadales</taxon>
        <taxon>Pseudomonadaceae</taxon>
        <taxon>Pseudomonas</taxon>
        <taxon>Pseudomonas amygdali</taxon>
    </lineage>
</organism>
<dbReference type="AlphaFoldDB" id="A0A0N8RD69"/>
<keyword evidence="5" id="KW-0812">Transmembrane</keyword>
<gene>
    <name evidence="10" type="ORF">ALO71_00819</name>
</gene>
<feature type="domain" description="Type II secretion system protein GspC N-terminal" evidence="9">
    <location>
        <begin position="68"/>
        <end position="122"/>
    </location>
</feature>
<dbReference type="PATRIC" id="fig|235272.12.peg.1094"/>
<evidence type="ECO:0000256" key="4">
    <source>
        <dbReference type="ARBA" id="ARBA00022519"/>
    </source>
</evidence>
<evidence type="ECO:0000259" key="9">
    <source>
        <dbReference type="Pfam" id="PF11356"/>
    </source>
</evidence>
<keyword evidence="4" id="KW-0997">Cell inner membrane</keyword>
<keyword evidence="8" id="KW-0472">Membrane</keyword>
<comment type="caution">
    <text evidence="10">The sequence shown here is derived from an EMBL/GenBank/DDBJ whole genome shotgun (WGS) entry which is preliminary data.</text>
</comment>
<evidence type="ECO:0000256" key="6">
    <source>
        <dbReference type="ARBA" id="ARBA00022927"/>
    </source>
</evidence>
<dbReference type="Proteomes" id="UP000050346">
    <property type="component" value="Unassembled WGS sequence"/>
</dbReference>
<keyword evidence="7" id="KW-1133">Transmembrane helix</keyword>
<keyword evidence="3" id="KW-1003">Cell membrane</keyword>
<evidence type="ECO:0000256" key="3">
    <source>
        <dbReference type="ARBA" id="ARBA00022475"/>
    </source>
</evidence>
<evidence type="ECO:0000256" key="7">
    <source>
        <dbReference type="ARBA" id="ARBA00022989"/>
    </source>
</evidence>
<proteinExistence type="predicted"/>
<dbReference type="InterPro" id="IPR024961">
    <property type="entry name" value="T2SS_GspC_N"/>
</dbReference>
<evidence type="ECO:0000313" key="11">
    <source>
        <dbReference type="Proteomes" id="UP000050346"/>
    </source>
</evidence>
<comment type="subcellular location">
    <subcellularLocation>
        <location evidence="1">Cell inner membrane</location>
    </subcellularLocation>
</comment>
<name>A0A0N8RD69_PSEA0</name>
<dbReference type="GO" id="GO:0005886">
    <property type="term" value="C:plasma membrane"/>
    <property type="evidence" value="ECO:0007669"/>
    <property type="project" value="UniProtKB-SubCell"/>
</dbReference>
<dbReference type="GO" id="GO:0015031">
    <property type="term" value="P:protein transport"/>
    <property type="evidence" value="ECO:0007669"/>
    <property type="project" value="UniProtKB-KW"/>
</dbReference>
<accession>A0A0N8RD69</accession>
<evidence type="ECO:0000256" key="2">
    <source>
        <dbReference type="ARBA" id="ARBA00022448"/>
    </source>
</evidence>
<evidence type="ECO:0000256" key="1">
    <source>
        <dbReference type="ARBA" id="ARBA00004533"/>
    </source>
</evidence>
<reference evidence="10 11" key="1">
    <citation type="submission" date="2015-09" db="EMBL/GenBank/DDBJ databases">
        <title>Genome announcement of multiple Pseudomonas syringae strains.</title>
        <authorList>
            <person name="Thakur S."/>
            <person name="Wang P.W."/>
            <person name="Gong Y."/>
            <person name="Weir B.S."/>
            <person name="Guttman D.S."/>
        </authorList>
    </citation>
    <scope>NUCLEOTIDE SEQUENCE [LARGE SCALE GENOMIC DNA]</scope>
    <source>
        <strain evidence="10 11">ICMP9150</strain>
    </source>
</reference>
<dbReference type="EMBL" id="LJQG01000227">
    <property type="protein sequence ID" value="KPX16759.1"/>
    <property type="molecule type" value="Genomic_DNA"/>
</dbReference>
<dbReference type="RefSeq" id="WP_002553213.1">
    <property type="nucleotide sequence ID" value="NZ_JYHG01000079.1"/>
</dbReference>
<dbReference type="Gene3D" id="2.30.30.830">
    <property type="match status" value="1"/>
</dbReference>
<protein>
    <submittedName>
        <fullName evidence="10">Proteinral secretion pathway protein C</fullName>
    </submittedName>
</protein>
<sequence length="144" mass="15202">MAFSFHPLSAPRLVQSAALIAALAGIALWSSLLLALEPVRAPLPESAAPAADVGSPARQWFANQPLQVRIKVTGVMTGSKGAVAILTVNDRPARSYLAGELLAKDVRLVAIESDAVVIEQGTERTRFKVASLAGLPELPSLLRR</sequence>
<keyword evidence="6" id="KW-0653">Protein transport</keyword>